<gene>
    <name evidence="1" type="ORF">H2RhizoLitter49907_000002</name>
</gene>
<name>A0A514D4B5_9VIRU</name>
<evidence type="ECO:0000313" key="1">
    <source>
        <dbReference type="EMBL" id="QDH88465.1"/>
    </source>
</evidence>
<accession>A0A514D4B5</accession>
<proteinExistence type="predicted"/>
<sequence>MPYDNSSRMEFWRFGREERTASYLYIPDDATFDEAMGWLKSQLVYPYQGPVRHAMCEFHLGDDTLNRWKAERRINGSGGKNPF</sequence>
<dbReference type="EMBL" id="MN034110">
    <property type="protein sequence ID" value="QDH88465.1"/>
    <property type="molecule type" value="Genomic_RNA"/>
</dbReference>
<organism evidence="1">
    <name type="scientific">Leviviridae sp</name>
    <dbReference type="NCBI Taxonomy" id="2027243"/>
    <lineage>
        <taxon>Viruses</taxon>
        <taxon>Riboviria</taxon>
        <taxon>Orthornavirae</taxon>
        <taxon>Lenarviricota</taxon>
        <taxon>Leviviricetes</taxon>
        <taxon>Norzivirales</taxon>
        <taxon>Fiersviridae</taxon>
    </lineage>
</organism>
<reference evidence="1" key="1">
    <citation type="submission" date="2019-05" db="EMBL/GenBank/DDBJ databases">
        <title>Metatranscriptomic reconstruction reveals RNA viruses with the potential to shape carbon cycling in soil.</title>
        <authorList>
            <person name="Starr E.P."/>
            <person name="Nuccio E."/>
            <person name="Pett-Ridge J."/>
            <person name="Banfield J.F."/>
            <person name="Firestone M.K."/>
        </authorList>
    </citation>
    <scope>NUCLEOTIDE SEQUENCE</scope>
    <source>
        <strain evidence="1">H2_Rhizo_Litter_49_scaffold_907</strain>
    </source>
</reference>
<protein>
    <submittedName>
        <fullName evidence="1">Uncharacterized protein</fullName>
    </submittedName>
</protein>